<dbReference type="EMBL" id="AQHR01000110">
    <property type="protein sequence ID" value="EON75108.1"/>
    <property type="molecule type" value="Genomic_DNA"/>
</dbReference>
<dbReference type="Proteomes" id="UP000013909">
    <property type="component" value="Unassembled WGS sequence"/>
</dbReference>
<keyword evidence="1" id="KW-1133">Transmembrane helix</keyword>
<proteinExistence type="predicted"/>
<protein>
    <submittedName>
        <fullName evidence="2">Uncharacterized protein</fullName>
    </submittedName>
</protein>
<reference evidence="2 3" key="1">
    <citation type="submission" date="2013-02" db="EMBL/GenBank/DDBJ databases">
        <title>A novel strain isolated from Lonar lake, Maharashtra, India.</title>
        <authorList>
            <person name="Singh A."/>
        </authorList>
    </citation>
    <scope>NUCLEOTIDE SEQUENCE [LARGE SCALE GENOMIC DNA]</scope>
    <source>
        <strain evidence="2 3">AK24</strain>
    </source>
</reference>
<comment type="caution">
    <text evidence="2">The sequence shown here is derived from an EMBL/GenBank/DDBJ whole genome shotgun (WGS) entry which is preliminary data.</text>
</comment>
<evidence type="ECO:0000313" key="3">
    <source>
        <dbReference type="Proteomes" id="UP000013909"/>
    </source>
</evidence>
<sequence>MITEFIETSRRFYFWRNYFGVRHFIRGFFIISFFSYS</sequence>
<organism evidence="2 3">
    <name type="scientific">Lunatimonas lonarensis</name>
    <dbReference type="NCBI Taxonomy" id="1232681"/>
    <lineage>
        <taxon>Bacteria</taxon>
        <taxon>Pseudomonadati</taxon>
        <taxon>Bacteroidota</taxon>
        <taxon>Cytophagia</taxon>
        <taxon>Cytophagales</taxon>
        <taxon>Cyclobacteriaceae</taxon>
    </lineage>
</organism>
<gene>
    <name evidence="2" type="ORF">ADIS_4279</name>
</gene>
<dbReference type="STRING" id="1232681.ADIS_4279"/>
<keyword evidence="1" id="KW-0472">Membrane</keyword>
<keyword evidence="1" id="KW-0812">Transmembrane</keyword>
<feature type="transmembrane region" description="Helical" evidence="1">
    <location>
        <begin position="19"/>
        <end position="36"/>
    </location>
</feature>
<evidence type="ECO:0000313" key="2">
    <source>
        <dbReference type="EMBL" id="EON75108.1"/>
    </source>
</evidence>
<accession>R7ZLY9</accession>
<name>R7ZLY9_9BACT</name>
<keyword evidence="3" id="KW-1185">Reference proteome</keyword>
<evidence type="ECO:0000256" key="1">
    <source>
        <dbReference type="SAM" id="Phobius"/>
    </source>
</evidence>
<dbReference type="AlphaFoldDB" id="R7ZLY9"/>